<dbReference type="AlphaFoldDB" id="A0A8K0T8W1"/>
<dbReference type="CDD" id="cd00067">
    <property type="entry name" value="GAL4"/>
    <property type="match status" value="1"/>
</dbReference>
<dbReference type="Pfam" id="PF04082">
    <property type="entry name" value="Fungal_trans"/>
    <property type="match status" value="1"/>
</dbReference>
<sequence>MPEISVVQVDHSSFTRKRKANSSACVRCHERKVKCNAGSDRAPCKDGRAKNSSRSATVAARIGSSGDSINALVLQDHDTTTGQSYHQTGPSNPGPTVSTSAVVDVQTNDSDFISMADFVNSESHPTTTAPSTPDAPNPPIFDQSLTCQAPAGRTVTLDSLAAAASLHQQQPNPAPDHDMGSMTAPESLHVPLDRFEAYVEDSLGPYAPNFGHSNHRHQHPSGPTSSDFISAAPGPAWPDLRDTGGPLRSVDVDMASRSTLALEHQVTQTDSADMEYLRAKGAFDLPPRALQEDLINAFFDDVHPTAPVIDKAAFLAAFHENRQPSRLLLFAIFTSGSRACRNPALLDRDGTRQGSAQRFYRATKALLDTGYEQNRLVRVQALLLLTWWWDKKDDGGRNMRSCAVDAINTAQSLGMHRWDHYPKDDVALLRIWKRVWWTCFNRDAVIAAAHGLPCILSLSGFDVHPLTPVDFDEQSHLPTHLRRWQHTPVEVAFSIEVIKIAEALHHVHTAHFVALHLQPSLSTSIGARESYLRSLARGGLDPPPPGTSAVRVGLPDYNDLSLQLCRHWMDECPEITRYDVDDVRGHEFWPAFLHVLHLSNVMLRFREKAVARPTRGKAEAERLYCQARGIAAATLISKILRNARAHNHVLRFTGQLTLSLFNCLVFFLIEGQSTRAETRRDAQSKFSQCLHVLYDFSQLWVSASLVHRLFEALQVHMQLQPLPPQAQSRPSSFSSWASSPMDRWHPLLPGLRLSSDITIPYMKE</sequence>
<evidence type="ECO:0000313" key="8">
    <source>
        <dbReference type="EMBL" id="KAH7350131.1"/>
    </source>
</evidence>
<dbReference type="PANTHER" id="PTHR47171:SF3">
    <property type="entry name" value="FARA-RELATED"/>
    <property type="match status" value="1"/>
</dbReference>
<organism evidence="8 9">
    <name type="scientific">Plectosphaerella cucumerina</name>
    <dbReference type="NCBI Taxonomy" id="40658"/>
    <lineage>
        <taxon>Eukaryota</taxon>
        <taxon>Fungi</taxon>
        <taxon>Dikarya</taxon>
        <taxon>Ascomycota</taxon>
        <taxon>Pezizomycotina</taxon>
        <taxon>Sordariomycetes</taxon>
        <taxon>Hypocreomycetidae</taxon>
        <taxon>Glomerellales</taxon>
        <taxon>Plectosphaerellaceae</taxon>
        <taxon>Plectosphaerella</taxon>
    </lineage>
</organism>
<feature type="region of interest" description="Disordered" evidence="6">
    <location>
        <begin position="80"/>
        <end position="99"/>
    </location>
</feature>
<evidence type="ECO:0000256" key="3">
    <source>
        <dbReference type="ARBA" id="ARBA00023125"/>
    </source>
</evidence>
<feature type="domain" description="Xylanolytic transcriptional activator regulatory" evidence="7">
    <location>
        <begin position="399"/>
        <end position="474"/>
    </location>
</feature>
<dbReference type="GO" id="GO:0003677">
    <property type="term" value="F:DNA binding"/>
    <property type="evidence" value="ECO:0007669"/>
    <property type="project" value="UniProtKB-KW"/>
</dbReference>
<dbReference type="GO" id="GO:0008270">
    <property type="term" value="F:zinc ion binding"/>
    <property type="evidence" value="ECO:0007669"/>
    <property type="project" value="InterPro"/>
</dbReference>
<dbReference type="SMART" id="SM00906">
    <property type="entry name" value="Fungal_trans"/>
    <property type="match status" value="1"/>
</dbReference>
<keyword evidence="5" id="KW-0539">Nucleus</keyword>
<accession>A0A8K0T8W1</accession>
<keyword evidence="9" id="KW-1185">Reference proteome</keyword>
<evidence type="ECO:0000256" key="1">
    <source>
        <dbReference type="ARBA" id="ARBA00022833"/>
    </source>
</evidence>
<dbReference type="PANTHER" id="PTHR47171">
    <property type="entry name" value="FARA-RELATED"/>
    <property type="match status" value="1"/>
</dbReference>
<keyword evidence="1" id="KW-0862">Zinc</keyword>
<protein>
    <submittedName>
        <fullName evidence="8">Fungal-specific transcription factor domain-containing protein</fullName>
    </submittedName>
</protein>
<keyword evidence="4" id="KW-0804">Transcription</keyword>
<dbReference type="OrthoDB" id="5121955at2759"/>
<dbReference type="InterPro" id="IPR007219">
    <property type="entry name" value="XnlR_reg_dom"/>
</dbReference>
<evidence type="ECO:0000313" key="9">
    <source>
        <dbReference type="Proteomes" id="UP000813385"/>
    </source>
</evidence>
<dbReference type="InterPro" id="IPR052073">
    <property type="entry name" value="Amide_Lactam_Regulators"/>
</dbReference>
<gene>
    <name evidence="8" type="ORF">B0T11DRAFT_333136</name>
</gene>
<evidence type="ECO:0000259" key="7">
    <source>
        <dbReference type="SMART" id="SM00906"/>
    </source>
</evidence>
<dbReference type="CDD" id="cd12148">
    <property type="entry name" value="fungal_TF_MHR"/>
    <property type="match status" value="1"/>
</dbReference>
<evidence type="ECO:0000256" key="6">
    <source>
        <dbReference type="SAM" id="MobiDB-lite"/>
    </source>
</evidence>
<name>A0A8K0T8W1_9PEZI</name>
<dbReference type="GO" id="GO:0006351">
    <property type="term" value="P:DNA-templated transcription"/>
    <property type="evidence" value="ECO:0007669"/>
    <property type="project" value="InterPro"/>
</dbReference>
<keyword evidence="3" id="KW-0238">DNA-binding</keyword>
<evidence type="ECO:0000256" key="4">
    <source>
        <dbReference type="ARBA" id="ARBA00023163"/>
    </source>
</evidence>
<keyword evidence="2" id="KW-0805">Transcription regulation</keyword>
<dbReference type="EMBL" id="JAGPXD010000006">
    <property type="protein sequence ID" value="KAH7350131.1"/>
    <property type="molecule type" value="Genomic_DNA"/>
</dbReference>
<comment type="caution">
    <text evidence="8">The sequence shown here is derived from an EMBL/GenBank/DDBJ whole genome shotgun (WGS) entry which is preliminary data.</text>
</comment>
<proteinExistence type="predicted"/>
<feature type="region of interest" description="Disordered" evidence="6">
    <location>
        <begin position="166"/>
        <end position="185"/>
    </location>
</feature>
<evidence type="ECO:0000256" key="2">
    <source>
        <dbReference type="ARBA" id="ARBA00023015"/>
    </source>
</evidence>
<dbReference type="Proteomes" id="UP000813385">
    <property type="component" value="Unassembled WGS sequence"/>
</dbReference>
<evidence type="ECO:0000256" key="5">
    <source>
        <dbReference type="ARBA" id="ARBA00023242"/>
    </source>
</evidence>
<feature type="region of interest" description="Disordered" evidence="6">
    <location>
        <begin position="121"/>
        <end position="145"/>
    </location>
</feature>
<dbReference type="InterPro" id="IPR001138">
    <property type="entry name" value="Zn2Cys6_DnaBD"/>
</dbReference>
<dbReference type="GO" id="GO:0000981">
    <property type="term" value="F:DNA-binding transcription factor activity, RNA polymerase II-specific"/>
    <property type="evidence" value="ECO:0007669"/>
    <property type="project" value="InterPro"/>
</dbReference>
<reference evidence="8" key="1">
    <citation type="journal article" date="2021" name="Nat. Commun.">
        <title>Genetic determinants of endophytism in the Arabidopsis root mycobiome.</title>
        <authorList>
            <person name="Mesny F."/>
            <person name="Miyauchi S."/>
            <person name="Thiergart T."/>
            <person name="Pickel B."/>
            <person name="Atanasova L."/>
            <person name="Karlsson M."/>
            <person name="Huettel B."/>
            <person name="Barry K.W."/>
            <person name="Haridas S."/>
            <person name="Chen C."/>
            <person name="Bauer D."/>
            <person name="Andreopoulos W."/>
            <person name="Pangilinan J."/>
            <person name="LaButti K."/>
            <person name="Riley R."/>
            <person name="Lipzen A."/>
            <person name="Clum A."/>
            <person name="Drula E."/>
            <person name="Henrissat B."/>
            <person name="Kohler A."/>
            <person name="Grigoriev I.V."/>
            <person name="Martin F.M."/>
            <person name="Hacquard S."/>
        </authorList>
    </citation>
    <scope>NUCLEOTIDE SEQUENCE</scope>
    <source>
        <strain evidence="8">MPI-CAGE-AT-0016</strain>
    </source>
</reference>